<accession>A0ABW1ZT51</accession>
<reference evidence="2" key="1">
    <citation type="journal article" date="2019" name="Int. J. Syst. Evol. Microbiol.">
        <title>The Global Catalogue of Microorganisms (GCM) 10K type strain sequencing project: providing services to taxonomists for standard genome sequencing and annotation.</title>
        <authorList>
            <consortium name="The Broad Institute Genomics Platform"/>
            <consortium name="The Broad Institute Genome Sequencing Center for Infectious Disease"/>
            <person name="Wu L."/>
            <person name="Ma J."/>
        </authorList>
    </citation>
    <scope>NUCLEOTIDE SEQUENCE [LARGE SCALE GENOMIC DNA]</scope>
    <source>
        <strain evidence="2">CCUG 63830</strain>
    </source>
</reference>
<protein>
    <submittedName>
        <fullName evidence="1">Uncharacterized protein</fullName>
    </submittedName>
</protein>
<organism evidence="1 2">
    <name type="scientific">Deinococcus multiflagellatus</name>
    <dbReference type="NCBI Taxonomy" id="1656887"/>
    <lineage>
        <taxon>Bacteria</taxon>
        <taxon>Thermotogati</taxon>
        <taxon>Deinococcota</taxon>
        <taxon>Deinococci</taxon>
        <taxon>Deinococcales</taxon>
        <taxon>Deinococcaceae</taxon>
        <taxon>Deinococcus</taxon>
    </lineage>
</organism>
<name>A0ABW1ZT51_9DEIO</name>
<keyword evidence="2" id="KW-1185">Reference proteome</keyword>
<gene>
    <name evidence="1" type="ORF">ACFP90_27940</name>
</gene>
<evidence type="ECO:0000313" key="1">
    <source>
        <dbReference type="EMBL" id="MFC6663828.1"/>
    </source>
</evidence>
<proteinExistence type="predicted"/>
<evidence type="ECO:0000313" key="2">
    <source>
        <dbReference type="Proteomes" id="UP001596317"/>
    </source>
</evidence>
<dbReference type="RefSeq" id="WP_380059371.1">
    <property type="nucleotide sequence ID" value="NZ_JBHSWB010000004.1"/>
</dbReference>
<comment type="caution">
    <text evidence="1">The sequence shown here is derived from an EMBL/GenBank/DDBJ whole genome shotgun (WGS) entry which is preliminary data.</text>
</comment>
<dbReference type="Proteomes" id="UP001596317">
    <property type="component" value="Unassembled WGS sequence"/>
</dbReference>
<dbReference type="EMBL" id="JBHSWB010000004">
    <property type="protein sequence ID" value="MFC6663828.1"/>
    <property type="molecule type" value="Genomic_DNA"/>
</dbReference>
<sequence>MMLIGLSDTQVELVAAPGTAGALRDALLTQPLPIVERLMNLLNSAA</sequence>